<dbReference type="AlphaFoldDB" id="A0A344TT21"/>
<dbReference type="SMART" id="SM00387">
    <property type="entry name" value="HATPase_c"/>
    <property type="match status" value="1"/>
</dbReference>
<feature type="transmembrane region" description="Helical" evidence="9">
    <location>
        <begin position="96"/>
        <end position="114"/>
    </location>
</feature>
<dbReference type="GO" id="GO:0005524">
    <property type="term" value="F:ATP binding"/>
    <property type="evidence" value="ECO:0007669"/>
    <property type="project" value="UniProtKB-KW"/>
</dbReference>
<dbReference type="PROSITE" id="PS50109">
    <property type="entry name" value="HIS_KIN"/>
    <property type="match status" value="1"/>
</dbReference>
<reference evidence="11 12" key="1">
    <citation type="submission" date="2018-07" db="EMBL/GenBank/DDBJ databases">
        <title>Genome sequencing of Runella.</title>
        <authorList>
            <person name="Baek M.-G."/>
            <person name="Yi H."/>
        </authorList>
    </citation>
    <scope>NUCLEOTIDE SEQUENCE [LARGE SCALE GENOMIC DNA]</scope>
    <source>
        <strain evidence="11 12">HYN0085</strain>
        <plasmid evidence="11 12">unnamed1</plasmid>
    </source>
</reference>
<dbReference type="InterPro" id="IPR005467">
    <property type="entry name" value="His_kinase_dom"/>
</dbReference>
<keyword evidence="3" id="KW-0597">Phosphoprotein</keyword>
<dbReference type="GO" id="GO:0000155">
    <property type="term" value="F:phosphorelay sensor kinase activity"/>
    <property type="evidence" value="ECO:0007669"/>
    <property type="project" value="InterPro"/>
</dbReference>
<dbReference type="Pfam" id="PF07730">
    <property type="entry name" value="HisKA_3"/>
    <property type="match status" value="1"/>
</dbReference>
<evidence type="ECO:0000256" key="4">
    <source>
        <dbReference type="ARBA" id="ARBA00022679"/>
    </source>
</evidence>
<gene>
    <name evidence="11" type="ORF">DR864_28375</name>
</gene>
<dbReference type="Pfam" id="PF07695">
    <property type="entry name" value="7TMR-DISM_7TM"/>
    <property type="match status" value="1"/>
</dbReference>
<evidence type="ECO:0000259" key="10">
    <source>
        <dbReference type="PROSITE" id="PS50109"/>
    </source>
</evidence>
<evidence type="ECO:0000256" key="2">
    <source>
        <dbReference type="ARBA" id="ARBA00012438"/>
    </source>
</evidence>
<protein>
    <recommendedName>
        <fullName evidence="2">histidine kinase</fullName>
        <ecNumber evidence="2">2.7.13.3</ecNumber>
    </recommendedName>
</protein>
<dbReference type="RefSeq" id="WP_114070533.1">
    <property type="nucleotide sequence ID" value="NZ_CP030851.1"/>
</dbReference>
<dbReference type="InterPro" id="IPR011623">
    <property type="entry name" value="7TMR_DISM_rcpt_extracell_dom1"/>
</dbReference>
<dbReference type="GO" id="GO:0046983">
    <property type="term" value="F:protein dimerization activity"/>
    <property type="evidence" value="ECO:0007669"/>
    <property type="project" value="InterPro"/>
</dbReference>
<feature type="domain" description="Histidine kinase" evidence="10">
    <location>
        <begin position="364"/>
        <end position="450"/>
    </location>
</feature>
<evidence type="ECO:0000256" key="8">
    <source>
        <dbReference type="ARBA" id="ARBA00023012"/>
    </source>
</evidence>
<dbReference type="Gene3D" id="1.20.5.1930">
    <property type="match status" value="1"/>
</dbReference>
<evidence type="ECO:0000256" key="9">
    <source>
        <dbReference type="SAM" id="Phobius"/>
    </source>
</evidence>
<dbReference type="SUPFAM" id="SSF55874">
    <property type="entry name" value="ATPase domain of HSP90 chaperone/DNA topoisomerase II/histidine kinase"/>
    <property type="match status" value="1"/>
</dbReference>
<sequence length="454" mass="52884">MDFFIGVVFMATLIGLVNFWHHQRYIYIYYSGYIFSTTFYAFFHSELGQYIHGLFLHTYKDLGILFSLNLGLLFFTLFIIQYLNIDDTSPKWWLKLNPIWLNLFFNIAFLFINFSGNINQKNSNIWASQMGYLTGLGYFILWICYIKEILQHNPQKSWVYLLSIFIILTTFFTKELLTETKVVSGLLSASSVFKFALITNIFITTIGLIYRTKIDLEALKYLQPITENQPANFYWTQQQNRKVKSTTIGLQNELQLQRERLARDLHDGIGSQLTHIITKLDMLAIKSEQARQLGMLSDFARETNQILRETIWVLNHEFIEYTLFQQRMSGFLTRIWEERDQPELKISMTENSNLLISPIVAMTIFRIGQEVINNALKYSHADCIEILFRQRTNTIVVEMGDNGRGFDTQKVRKGYGLDNIKKRCNELGGELHLCSSSNGTIVIVELPPTESNML</sequence>
<dbReference type="OrthoDB" id="613787at2"/>
<organism evidence="11 12">
    <name type="scientific">Runella rosea</name>
    <dbReference type="NCBI Taxonomy" id="2259595"/>
    <lineage>
        <taxon>Bacteria</taxon>
        <taxon>Pseudomonadati</taxon>
        <taxon>Bacteroidota</taxon>
        <taxon>Cytophagia</taxon>
        <taxon>Cytophagales</taxon>
        <taxon>Spirosomataceae</taxon>
        <taxon>Runella</taxon>
    </lineage>
</organism>
<dbReference type="PANTHER" id="PTHR24421">
    <property type="entry name" value="NITRATE/NITRITE SENSOR PROTEIN NARX-RELATED"/>
    <property type="match status" value="1"/>
</dbReference>
<keyword evidence="5" id="KW-0547">Nucleotide-binding</keyword>
<evidence type="ECO:0000313" key="11">
    <source>
        <dbReference type="EMBL" id="AXE21792.1"/>
    </source>
</evidence>
<evidence type="ECO:0000256" key="7">
    <source>
        <dbReference type="ARBA" id="ARBA00022840"/>
    </source>
</evidence>
<dbReference type="Gene3D" id="3.30.565.10">
    <property type="entry name" value="Histidine kinase-like ATPase, C-terminal domain"/>
    <property type="match status" value="1"/>
</dbReference>
<dbReference type="PANTHER" id="PTHR24421:SF10">
    <property type="entry name" value="NITRATE_NITRITE SENSOR PROTEIN NARQ"/>
    <property type="match status" value="1"/>
</dbReference>
<evidence type="ECO:0000313" key="12">
    <source>
        <dbReference type="Proteomes" id="UP000251993"/>
    </source>
</evidence>
<dbReference type="InterPro" id="IPR036890">
    <property type="entry name" value="HATPase_C_sf"/>
</dbReference>
<feature type="transmembrane region" description="Helical" evidence="9">
    <location>
        <begin position="63"/>
        <end position="84"/>
    </location>
</feature>
<name>A0A344TT21_9BACT</name>
<dbReference type="CDD" id="cd16917">
    <property type="entry name" value="HATPase_UhpB-NarQ-NarX-like"/>
    <property type="match status" value="1"/>
</dbReference>
<proteinExistence type="predicted"/>
<keyword evidence="6" id="KW-0418">Kinase</keyword>
<keyword evidence="7" id="KW-0067">ATP-binding</keyword>
<dbReference type="InterPro" id="IPR050482">
    <property type="entry name" value="Sensor_HK_TwoCompSys"/>
</dbReference>
<comment type="catalytic activity">
    <reaction evidence="1">
        <text>ATP + protein L-histidine = ADP + protein N-phospho-L-histidine.</text>
        <dbReference type="EC" id="2.7.13.3"/>
    </reaction>
</comment>
<geneLocation type="plasmid" evidence="11 12">
    <name>unnamed1</name>
</geneLocation>
<evidence type="ECO:0000256" key="3">
    <source>
        <dbReference type="ARBA" id="ARBA00022553"/>
    </source>
</evidence>
<dbReference type="KEGG" id="run:DR864_28375"/>
<keyword evidence="12" id="KW-1185">Reference proteome</keyword>
<feature type="transmembrane region" description="Helical" evidence="9">
    <location>
        <begin position="26"/>
        <end position="43"/>
    </location>
</feature>
<feature type="transmembrane region" description="Helical" evidence="9">
    <location>
        <begin position="6"/>
        <end position="21"/>
    </location>
</feature>
<feature type="transmembrane region" description="Helical" evidence="9">
    <location>
        <begin position="126"/>
        <end position="146"/>
    </location>
</feature>
<evidence type="ECO:0000256" key="5">
    <source>
        <dbReference type="ARBA" id="ARBA00022741"/>
    </source>
</evidence>
<keyword evidence="9" id="KW-1133">Transmembrane helix</keyword>
<dbReference type="InterPro" id="IPR003594">
    <property type="entry name" value="HATPase_dom"/>
</dbReference>
<dbReference type="Pfam" id="PF02518">
    <property type="entry name" value="HATPase_c"/>
    <property type="match status" value="1"/>
</dbReference>
<dbReference type="GO" id="GO:0016020">
    <property type="term" value="C:membrane"/>
    <property type="evidence" value="ECO:0007669"/>
    <property type="project" value="InterPro"/>
</dbReference>
<accession>A0A344TT21</accession>
<keyword evidence="11" id="KW-0614">Plasmid</keyword>
<keyword evidence="9" id="KW-0812">Transmembrane</keyword>
<dbReference type="EC" id="2.7.13.3" evidence="2"/>
<keyword evidence="4" id="KW-0808">Transferase</keyword>
<dbReference type="EMBL" id="CP030851">
    <property type="protein sequence ID" value="AXE21792.1"/>
    <property type="molecule type" value="Genomic_DNA"/>
</dbReference>
<dbReference type="Proteomes" id="UP000251993">
    <property type="component" value="Plasmid unnamed1"/>
</dbReference>
<keyword evidence="9" id="KW-0472">Membrane</keyword>
<feature type="transmembrane region" description="Helical" evidence="9">
    <location>
        <begin position="158"/>
        <end position="177"/>
    </location>
</feature>
<evidence type="ECO:0000256" key="1">
    <source>
        <dbReference type="ARBA" id="ARBA00000085"/>
    </source>
</evidence>
<dbReference type="InterPro" id="IPR011712">
    <property type="entry name" value="Sig_transdc_His_kin_sub3_dim/P"/>
</dbReference>
<keyword evidence="8" id="KW-0902">Two-component regulatory system</keyword>
<evidence type="ECO:0000256" key="6">
    <source>
        <dbReference type="ARBA" id="ARBA00022777"/>
    </source>
</evidence>
<feature type="transmembrane region" description="Helical" evidence="9">
    <location>
        <begin position="189"/>
        <end position="210"/>
    </location>
</feature>